<dbReference type="Gene3D" id="3.40.50.2000">
    <property type="entry name" value="Glycogen Phosphorylase B"/>
    <property type="match status" value="2"/>
</dbReference>
<sequence length="373" mass="42764">MKKPDSYHNKIRLFLLIPSLKAGGAERVMSYLAKYLNKEKFDIDLILIDAQDSIFIDEIPNHVNIISLGAKRVRFALFKLIQLFWQEKPDIVLSMLSHLNLAIGIIRPILPSKIKFIARNTVMLTKIINNKFEFFLYKLSYSGFNHVICQSEEMKSEFIHKFHIPPQKLTVIYNPIDYDRIMCLSRQQVPYDFNSIPHFFDPSYIRLVSVGRLEFQKGFDLLIRALYLSGRKDILIFIIGNGSLLTDLRELSKQLGLEKQIYFLGFQKNPYAWMSKADAFVLSSRFEGLPNVVLESLALGLPVISTPSPGGVVEILRGIDGCVITRDISAESIAEALQTFNPAKKISSEVIERFSVHRIIPEYEQLIEKLVCF</sequence>
<evidence type="ECO:0000259" key="1">
    <source>
        <dbReference type="Pfam" id="PF00534"/>
    </source>
</evidence>
<dbReference type="Pfam" id="PF13439">
    <property type="entry name" value="Glyco_transf_4"/>
    <property type="match status" value="1"/>
</dbReference>
<dbReference type="GO" id="GO:0016757">
    <property type="term" value="F:glycosyltransferase activity"/>
    <property type="evidence" value="ECO:0007669"/>
    <property type="project" value="InterPro"/>
</dbReference>
<dbReference type="SUPFAM" id="SSF53756">
    <property type="entry name" value="UDP-Glycosyltransferase/glycogen phosphorylase"/>
    <property type="match status" value="1"/>
</dbReference>
<dbReference type="Pfam" id="PF00534">
    <property type="entry name" value="Glycos_transf_1"/>
    <property type="match status" value="1"/>
</dbReference>
<evidence type="ECO:0000259" key="2">
    <source>
        <dbReference type="Pfam" id="PF13439"/>
    </source>
</evidence>
<evidence type="ECO:0000313" key="4">
    <source>
        <dbReference type="Proteomes" id="UP000199537"/>
    </source>
</evidence>
<dbReference type="PANTHER" id="PTHR12526">
    <property type="entry name" value="GLYCOSYLTRANSFERASE"/>
    <property type="match status" value="1"/>
</dbReference>
<evidence type="ECO:0000313" key="3">
    <source>
        <dbReference type="EMBL" id="SFV27371.1"/>
    </source>
</evidence>
<keyword evidence="4" id="KW-1185">Reference proteome</keyword>
<dbReference type="RefSeq" id="WP_092456199.1">
    <property type="nucleotide sequence ID" value="NZ_FPCJ01000001.1"/>
</dbReference>
<dbReference type="PANTHER" id="PTHR12526:SF630">
    <property type="entry name" value="GLYCOSYLTRANSFERASE"/>
    <property type="match status" value="1"/>
</dbReference>
<dbReference type="Proteomes" id="UP000199537">
    <property type="component" value="Unassembled WGS sequence"/>
</dbReference>
<accession>A0A1I7MY83</accession>
<dbReference type="AlphaFoldDB" id="A0A1I7MY83"/>
<proteinExistence type="predicted"/>
<dbReference type="CDD" id="cd03811">
    <property type="entry name" value="GT4_GT28_WabH-like"/>
    <property type="match status" value="1"/>
</dbReference>
<dbReference type="EMBL" id="FPCJ01000001">
    <property type="protein sequence ID" value="SFV27371.1"/>
    <property type="molecule type" value="Genomic_DNA"/>
</dbReference>
<feature type="domain" description="Glycosyltransferase subfamily 4-like N-terminal" evidence="2">
    <location>
        <begin position="23"/>
        <end position="180"/>
    </location>
</feature>
<reference evidence="4" key="1">
    <citation type="submission" date="2016-10" db="EMBL/GenBank/DDBJ databases">
        <authorList>
            <person name="Varghese N."/>
            <person name="Submissions S."/>
        </authorList>
    </citation>
    <scope>NUCLEOTIDE SEQUENCE [LARGE SCALE GENOMIC DNA]</scope>
    <source>
        <strain evidence="4">DSM 14807</strain>
    </source>
</reference>
<name>A0A1I7MY83_9BACT</name>
<gene>
    <name evidence="3" type="ORF">SAMN05660895_0096</name>
</gene>
<dbReference type="InterPro" id="IPR001296">
    <property type="entry name" value="Glyco_trans_1"/>
</dbReference>
<dbReference type="STRING" id="1393122.SAMN05660895_0096"/>
<keyword evidence="3" id="KW-0808">Transferase</keyword>
<dbReference type="OrthoDB" id="9811239at2"/>
<protein>
    <submittedName>
        <fullName evidence="3">Glycosyltransferase involved in cell wall bisynthesis</fullName>
    </submittedName>
</protein>
<dbReference type="InterPro" id="IPR028098">
    <property type="entry name" value="Glyco_trans_4-like_N"/>
</dbReference>
<feature type="domain" description="Glycosyl transferase family 1" evidence="1">
    <location>
        <begin position="202"/>
        <end position="340"/>
    </location>
</feature>
<organism evidence="3 4">
    <name type="scientific">Thermoflavifilum thermophilum</name>
    <dbReference type="NCBI Taxonomy" id="1393122"/>
    <lineage>
        <taxon>Bacteria</taxon>
        <taxon>Pseudomonadati</taxon>
        <taxon>Bacteroidota</taxon>
        <taxon>Chitinophagia</taxon>
        <taxon>Chitinophagales</taxon>
        <taxon>Chitinophagaceae</taxon>
        <taxon>Thermoflavifilum</taxon>
    </lineage>
</organism>